<dbReference type="EMBL" id="JARAOO010000009">
    <property type="protein sequence ID" value="KAJ7955644.1"/>
    <property type="molecule type" value="Genomic_DNA"/>
</dbReference>
<feature type="transmembrane region" description="Helical" evidence="1">
    <location>
        <begin position="21"/>
        <end position="40"/>
    </location>
</feature>
<comment type="caution">
    <text evidence="2">The sequence shown here is derived from an EMBL/GenBank/DDBJ whole genome shotgun (WGS) entry which is preliminary data.</text>
</comment>
<dbReference type="Proteomes" id="UP001163823">
    <property type="component" value="Chromosome 9"/>
</dbReference>
<keyword evidence="1" id="KW-1133">Transmembrane helix</keyword>
<organism evidence="2 3">
    <name type="scientific">Quillaja saponaria</name>
    <name type="common">Soap bark tree</name>
    <dbReference type="NCBI Taxonomy" id="32244"/>
    <lineage>
        <taxon>Eukaryota</taxon>
        <taxon>Viridiplantae</taxon>
        <taxon>Streptophyta</taxon>
        <taxon>Embryophyta</taxon>
        <taxon>Tracheophyta</taxon>
        <taxon>Spermatophyta</taxon>
        <taxon>Magnoliopsida</taxon>
        <taxon>eudicotyledons</taxon>
        <taxon>Gunneridae</taxon>
        <taxon>Pentapetalae</taxon>
        <taxon>rosids</taxon>
        <taxon>fabids</taxon>
        <taxon>Fabales</taxon>
        <taxon>Quillajaceae</taxon>
        <taxon>Quillaja</taxon>
    </lineage>
</organism>
<accession>A0AAD7LCL4</accession>
<protein>
    <submittedName>
        <fullName evidence="2">Uncharacterized protein</fullName>
    </submittedName>
</protein>
<evidence type="ECO:0000313" key="2">
    <source>
        <dbReference type="EMBL" id="KAJ7955644.1"/>
    </source>
</evidence>
<evidence type="ECO:0000256" key="1">
    <source>
        <dbReference type="SAM" id="Phobius"/>
    </source>
</evidence>
<dbReference type="AlphaFoldDB" id="A0AAD7LCL4"/>
<keyword evidence="3" id="KW-1185">Reference proteome</keyword>
<sequence>MVRYNMFVIMKGLRARRERWEVFNLVASGFWMMLLTLMAGKYRCYLRDSARSCAALVSPVILELQLQCAELWSLLLQVISSIPIEKVVWLLNGLAAQALRPPWDLQVATYMNPHRGALVLPSNDLQGSA</sequence>
<name>A0AAD7LCL4_QUISA</name>
<dbReference type="KEGG" id="qsa:O6P43_022197"/>
<gene>
    <name evidence="2" type="ORF">O6P43_022197</name>
</gene>
<evidence type="ECO:0000313" key="3">
    <source>
        <dbReference type="Proteomes" id="UP001163823"/>
    </source>
</evidence>
<reference evidence="2" key="1">
    <citation type="journal article" date="2023" name="Science">
        <title>Elucidation of the pathway for biosynthesis of saponin adjuvants from the soapbark tree.</title>
        <authorList>
            <person name="Reed J."/>
            <person name="Orme A."/>
            <person name="El-Demerdash A."/>
            <person name="Owen C."/>
            <person name="Martin L.B.B."/>
            <person name="Misra R.C."/>
            <person name="Kikuchi S."/>
            <person name="Rejzek M."/>
            <person name="Martin A.C."/>
            <person name="Harkess A."/>
            <person name="Leebens-Mack J."/>
            <person name="Louveau T."/>
            <person name="Stephenson M.J."/>
            <person name="Osbourn A."/>
        </authorList>
    </citation>
    <scope>NUCLEOTIDE SEQUENCE</scope>
    <source>
        <strain evidence="2">S10</strain>
    </source>
</reference>
<proteinExistence type="predicted"/>
<keyword evidence="1" id="KW-0812">Transmembrane</keyword>
<keyword evidence="1" id="KW-0472">Membrane</keyword>